<dbReference type="GO" id="GO:0016020">
    <property type="term" value="C:membrane"/>
    <property type="evidence" value="ECO:0007669"/>
    <property type="project" value="UniProtKB-SubCell"/>
</dbReference>
<dbReference type="InParanoid" id="A0A061DMF0"/>
<dbReference type="SUPFAM" id="SSF103473">
    <property type="entry name" value="MFS general substrate transporter"/>
    <property type="match status" value="1"/>
</dbReference>
<evidence type="ECO:0000256" key="2">
    <source>
        <dbReference type="ARBA" id="ARBA00010992"/>
    </source>
</evidence>
<comment type="similarity">
    <text evidence="2">Belongs to the major facilitator superfamily. Sugar transporter (TC 2.A.1.1) family.</text>
</comment>
<feature type="transmembrane region" description="Helical" evidence="7">
    <location>
        <begin position="284"/>
        <end position="314"/>
    </location>
</feature>
<evidence type="ECO:0000259" key="8">
    <source>
        <dbReference type="PROSITE" id="PS50850"/>
    </source>
</evidence>
<dbReference type="InterPro" id="IPR005829">
    <property type="entry name" value="Sugar_transporter_CS"/>
</dbReference>
<evidence type="ECO:0000313" key="10">
    <source>
        <dbReference type="Proteomes" id="UP000026915"/>
    </source>
</evidence>
<dbReference type="Pfam" id="PF00083">
    <property type="entry name" value="Sugar_tr"/>
    <property type="match status" value="1"/>
</dbReference>
<dbReference type="STRING" id="3641.A0A061DMF0"/>
<dbReference type="GO" id="GO:0015144">
    <property type="term" value="F:carbohydrate transmembrane transporter activity"/>
    <property type="evidence" value="ECO:0007669"/>
    <property type="project" value="InterPro"/>
</dbReference>
<evidence type="ECO:0000313" key="9">
    <source>
        <dbReference type="EMBL" id="EOX91138.1"/>
    </source>
</evidence>
<feature type="transmembrane region" description="Helical" evidence="7">
    <location>
        <begin position="137"/>
        <end position="158"/>
    </location>
</feature>
<keyword evidence="3" id="KW-0813">Transport</keyword>
<dbReference type="InterPro" id="IPR045262">
    <property type="entry name" value="STP/PLT_plant"/>
</dbReference>
<feature type="transmembrane region" description="Helical" evidence="7">
    <location>
        <begin position="255"/>
        <end position="278"/>
    </location>
</feature>
<evidence type="ECO:0000256" key="4">
    <source>
        <dbReference type="ARBA" id="ARBA00022692"/>
    </source>
</evidence>
<dbReference type="HOGENOM" id="CLU_001265_30_5_1"/>
<dbReference type="PANTHER" id="PTHR23500">
    <property type="entry name" value="SOLUTE CARRIER FAMILY 2, FACILITATED GLUCOSE TRANSPORTER"/>
    <property type="match status" value="1"/>
</dbReference>
<proteinExistence type="inferred from homology"/>
<evidence type="ECO:0000256" key="1">
    <source>
        <dbReference type="ARBA" id="ARBA00004141"/>
    </source>
</evidence>
<dbReference type="AlphaFoldDB" id="A0A061DMF0"/>
<dbReference type="PANTHER" id="PTHR23500:SF424">
    <property type="entry name" value="POLYOL TRANSPORTER 5"/>
    <property type="match status" value="1"/>
</dbReference>
<gene>
    <name evidence="9" type="ORF">TCM_000419</name>
</gene>
<keyword evidence="10" id="KW-1185">Reference proteome</keyword>
<feature type="domain" description="Major facilitator superfamily (MFS) profile" evidence="8">
    <location>
        <begin position="1"/>
        <end position="380"/>
    </location>
</feature>
<protein>
    <submittedName>
        <fullName evidence="9">Polyol/monosaccharide transporter 5-like protein</fullName>
    </submittedName>
</protein>
<dbReference type="PROSITE" id="PS00216">
    <property type="entry name" value="SUGAR_TRANSPORT_1"/>
    <property type="match status" value="1"/>
</dbReference>
<comment type="subcellular location">
    <subcellularLocation>
        <location evidence="1">Membrane</location>
        <topology evidence="1">Multi-pass membrane protein</topology>
    </subcellularLocation>
</comment>
<dbReference type="EMBL" id="CM001879">
    <property type="protein sequence ID" value="EOX91138.1"/>
    <property type="molecule type" value="Genomic_DNA"/>
</dbReference>
<evidence type="ECO:0000256" key="5">
    <source>
        <dbReference type="ARBA" id="ARBA00022989"/>
    </source>
</evidence>
<dbReference type="InterPro" id="IPR020846">
    <property type="entry name" value="MFS_dom"/>
</dbReference>
<dbReference type="InterPro" id="IPR005828">
    <property type="entry name" value="MFS_sugar_transport-like"/>
</dbReference>
<feature type="transmembrane region" description="Helical" evidence="7">
    <location>
        <begin position="223"/>
        <end position="243"/>
    </location>
</feature>
<dbReference type="Proteomes" id="UP000026915">
    <property type="component" value="Chromosome 1"/>
</dbReference>
<dbReference type="InterPro" id="IPR036259">
    <property type="entry name" value="MFS_trans_sf"/>
</dbReference>
<dbReference type="PROSITE" id="PS50850">
    <property type="entry name" value="MFS"/>
    <property type="match status" value="1"/>
</dbReference>
<evidence type="ECO:0000256" key="3">
    <source>
        <dbReference type="ARBA" id="ARBA00022448"/>
    </source>
</evidence>
<dbReference type="Gene3D" id="1.20.1250.20">
    <property type="entry name" value="MFS general substrate transporter like domains"/>
    <property type="match status" value="2"/>
</dbReference>
<feature type="transmembrane region" description="Helical" evidence="7">
    <location>
        <begin position="106"/>
        <end position="125"/>
    </location>
</feature>
<keyword evidence="6 7" id="KW-0472">Membrane</keyword>
<accession>A0A061DMF0</accession>
<sequence length="452" mass="49219">MLHKIPGFPSMARLTKFTLTCAILASLTSFLAGLQYAPLAAGTLSDLIGRRYSLLLSPIFFSFGSLVTSLAPNYVVFVTGYLLVDTGISFALAVTHVYITELSPDWTRWFLTTFPEVFWSIGYLVDNTFPRISSKKILISRLGLGTIPSFLLAFAMLFTLPESAGWLVARGSWKKLLLHPSPSIRRALIAVVGLNFFRSSTGIEAVNLFGSRLLDMAGVKDQGYILGVTSVVGFIKIGIILTADFIMDKIGRQPLLLVSVAGMILSLAGLGFGLTIFCHSDEKLIWAVDLGVAMAFLCAAFFSAGLVPITWVYSSEVSPLRLRAQGASLGAAVNLGTRGLASLAFISSYGVVTVGGPFLLFAGVASVAWLFFYKLLPETHGKSFEEKEIRRGGVVGTSDDEESSKLDGRVAGSERLDGHEIPFLERKLRKKTPFELPELTTWRTEKVKGKRY</sequence>
<feature type="transmembrane region" description="Helical" evidence="7">
    <location>
        <begin position="78"/>
        <end position="100"/>
    </location>
</feature>
<feature type="transmembrane region" description="Helical" evidence="7">
    <location>
        <begin position="358"/>
        <end position="376"/>
    </location>
</feature>
<name>A0A061DMF0_THECC</name>
<keyword evidence="4 7" id="KW-0812">Transmembrane</keyword>
<reference evidence="9 10" key="1">
    <citation type="journal article" date="2013" name="Genome Biol.">
        <title>The genome sequence of the most widely cultivated cacao type and its use to identify candidate genes regulating pod color.</title>
        <authorList>
            <person name="Motamayor J.C."/>
            <person name="Mockaitis K."/>
            <person name="Schmutz J."/>
            <person name="Haiminen N."/>
            <person name="Iii D.L."/>
            <person name="Cornejo O."/>
            <person name="Findley S.D."/>
            <person name="Zheng P."/>
            <person name="Utro F."/>
            <person name="Royaert S."/>
            <person name="Saski C."/>
            <person name="Jenkins J."/>
            <person name="Podicheti R."/>
            <person name="Zhao M."/>
            <person name="Scheffler B.E."/>
            <person name="Stack J.C."/>
            <person name="Feltus F.A."/>
            <person name="Mustiga G.M."/>
            <person name="Amores F."/>
            <person name="Phillips W."/>
            <person name="Marelli J.P."/>
            <person name="May G.D."/>
            <person name="Shapiro H."/>
            <person name="Ma J."/>
            <person name="Bustamante C.D."/>
            <person name="Schnell R.J."/>
            <person name="Main D."/>
            <person name="Gilbert D."/>
            <person name="Parida L."/>
            <person name="Kuhn D.N."/>
        </authorList>
    </citation>
    <scope>NUCLEOTIDE SEQUENCE [LARGE SCALE GENOMIC DNA]</scope>
    <source>
        <strain evidence="10">cv. Matina 1-6</strain>
    </source>
</reference>
<feature type="transmembrane region" description="Helical" evidence="7">
    <location>
        <begin position="52"/>
        <end position="71"/>
    </location>
</feature>
<evidence type="ECO:0000256" key="6">
    <source>
        <dbReference type="ARBA" id="ARBA00023136"/>
    </source>
</evidence>
<dbReference type="eggNOG" id="KOG0254">
    <property type="taxonomic scope" value="Eukaryota"/>
</dbReference>
<evidence type="ECO:0000256" key="7">
    <source>
        <dbReference type="SAM" id="Phobius"/>
    </source>
</evidence>
<organism evidence="9 10">
    <name type="scientific">Theobroma cacao</name>
    <name type="common">Cacao</name>
    <name type="synonym">Cocoa</name>
    <dbReference type="NCBI Taxonomy" id="3641"/>
    <lineage>
        <taxon>Eukaryota</taxon>
        <taxon>Viridiplantae</taxon>
        <taxon>Streptophyta</taxon>
        <taxon>Embryophyta</taxon>
        <taxon>Tracheophyta</taxon>
        <taxon>Spermatophyta</taxon>
        <taxon>Magnoliopsida</taxon>
        <taxon>eudicotyledons</taxon>
        <taxon>Gunneridae</taxon>
        <taxon>Pentapetalae</taxon>
        <taxon>rosids</taxon>
        <taxon>malvids</taxon>
        <taxon>Malvales</taxon>
        <taxon>Malvaceae</taxon>
        <taxon>Byttnerioideae</taxon>
        <taxon>Theobroma</taxon>
    </lineage>
</organism>
<keyword evidence="5 7" id="KW-1133">Transmembrane helix</keyword>
<dbReference type="Gramene" id="EOX91138">
    <property type="protein sequence ID" value="EOX91138"/>
    <property type="gene ID" value="TCM_000419"/>
</dbReference>